<dbReference type="SUPFAM" id="SSF55729">
    <property type="entry name" value="Acyl-CoA N-acyltransferases (Nat)"/>
    <property type="match status" value="1"/>
</dbReference>
<dbReference type="GO" id="GO:0016747">
    <property type="term" value="F:acyltransferase activity, transferring groups other than amino-acyl groups"/>
    <property type="evidence" value="ECO:0007669"/>
    <property type="project" value="InterPro"/>
</dbReference>
<gene>
    <name evidence="2" type="ORF">CLV72_104214</name>
</gene>
<dbReference type="OrthoDB" id="4322031at2"/>
<proteinExistence type="predicted"/>
<dbReference type="Pfam" id="PF13673">
    <property type="entry name" value="Acetyltransf_10"/>
    <property type="match status" value="1"/>
</dbReference>
<reference evidence="2 3" key="1">
    <citation type="submission" date="2018-03" db="EMBL/GenBank/DDBJ databases">
        <title>Genomic Encyclopedia of Archaeal and Bacterial Type Strains, Phase II (KMG-II): from individual species to whole genera.</title>
        <authorList>
            <person name="Goeker M."/>
        </authorList>
    </citation>
    <scope>NUCLEOTIDE SEQUENCE [LARGE SCALE GENOMIC DNA]</scope>
    <source>
        <strain evidence="2 3">DSM 45601</strain>
    </source>
</reference>
<dbReference type="Proteomes" id="UP000237846">
    <property type="component" value="Unassembled WGS sequence"/>
</dbReference>
<dbReference type="Gene3D" id="3.40.630.30">
    <property type="match status" value="1"/>
</dbReference>
<dbReference type="InterPro" id="IPR000182">
    <property type="entry name" value="GNAT_dom"/>
</dbReference>
<feature type="domain" description="N-acetyltransferase" evidence="1">
    <location>
        <begin position="8"/>
        <end position="160"/>
    </location>
</feature>
<keyword evidence="3" id="KW-1185">Reference proteome</keyword>
<evidence type="ECO:0000313" key="2">
    <source>
        <dbReference type="EMBL" id="PRX98636.1"/>
    </source>
</evidence>
<dbReference type="EMBL" id="PVZC01000004">
    <property type="protein sequence ID" value="PRX98636.1"/>
    <property type="molecule type" value="Genomic_DNA"/>
</dbReference>
<organism evidence="2 3">
    <name type="scientific">Allonocardiopsis opalescens</name>
    <dbReference type="NCBI Taxonomy" id="1144618"/>
    <lineage>
        <taxon>Bacteria</taxon>
        <taxon>Bacillati</taxon>
        <taxon>Actinomycetota</taxon>
        <taxon>Actinomycetes</taxon>
        <taxon>Streptosporangiales</taxon>
        <taxon>Allonocardiopsis</taxon>
    </lineage>
</organism>
<dbReference type="InterPro" id="IPR016181">
    <property type="entry name" value="Acyl_CoA_acyltransferase"/>
</dbReference>
<evidence type="ECO:0000259" key="1">
    <source>
        <dbReference type="PROSITE" id="PS51186"/>
    </source>
</evidence>
<sequence>MAATAPAVVIAAAEPGDAGEILTVQRAAFVAEAQLYGDPFIAPLVESAEQIRAAIERGAVALKALDGHRLVGAVRALPAGRSCLVSRLAVAPDRQGGGVGRALLAALPDAVAAAAPEAEDLVVHTGHLSAEDLRLYRGFGFAETGRERMDDHLTLVHLRRAVRPAPA</sequence>
<keyword evidence="2" id="KW-0808">Transferase</keyword>
<dbReference type="PROSITE" id="PS51186">
    <property type="entry name" value="GNAT"/>
    <property type="match status" value="1"/>
</dbReference>
<comment type="caution">
    <text evidence="2">The sequence shown here is derived from an EMBL/GenBank/DDBJ whole genome shotgun (WGS) entry which is preliminary data.</text>
</comment>
<dbReference type="AlphaFoldDB" id="A0A2T0Q4A2"/>
<accession>A0A2T0Q4A2</accession>
<evidence type="ECO:0000313" key="3">
    <source>
        <dbReference type="Proteomes" id="UP000237846"/>
    </source>
</evidence>
<name>A0A2T0Q4A2_9ACTN</name>
<protein>
    <submittedName>
        <fullName evidence="2">Acetyltransferase (GNAT) family protein</fullName>
    </submittedName>
</protein>
<dbReference type="RefSeq" id="WP_106245955.1">
    <property type="nucleotide sequence ID" value="NZ_PVZC01000004.1"/>
</dbReference>